<dbReference type="PANTHER" id="PTHR10846">
    <property type="entry name" value="SODIUM/POTASSIUM/CALCIUM EXCHANGER"/>
    <property type="match status" value="1"/>
</dbReference>
<organism evidence="7">
    <name type="scientific">hydrothermal vent metagenome</name>
    <dbReference type="NCBI Taxonomy" id="652676"/>
    <lineage>
        <taxon>unclassified sequences</taxon>
        <taxon>metagenomes</taxon>
        <taxon>ecological metagenomes</taxon>
    </lineage>
</organism>
<evidence type="ECO:0000256" key="3">
    <source>
        <dbReference type="ARBA" id="ARBA00022989"/>
    </source>
</evidence>
<feature type="transmembrane region" description="Helical" evidence="5">
    <location>
        <begin position="129"/>
        <end position="147"/>
    </location>
</feature>
<evidence type="ECO:0000256" key="2">
    <source>
        <dbReference type="ARBA" id="ARBA00022692"/>
    </source>
</evidence>
<dbReference type="InterPro" id="IPR004837">
    <property type="entry name" value="NaCa_Exmemb"/>
</dbReference>
<feature type="transmembrane region" description="Helical" evidence="5">
    <location>
        <begin position="313"/>
        <end position="331"/>
    </location>
</feature>
<name>A0A3B0YC03_9ZZZZ</name>
<feature type="transmembrane region" description="Helical" evidence="5">
    <location>
        <begin position="40"/>
        <end position="64"/>
    </location>
</feature>
<dbReference type="EMBL" id="UOFJ01000618">
    <property type="protein sequence ID" value="VAW71709.1"/>
    <property type="molecule type" value="Genomic_DNA"/>
</dbReference>
<dbReference type="InterPro" id="IPR004481">
    <property type="entry name" value="K/Na/Ca-exchanger"/>
</dbReference>
<keyword evidence="2 5" id="KW-0812">Transmembrane</keyword>
<feature type="transmembrane region" description="Helical" evidence="5">
    <location>
        <begin position="6"/>
        <end position="28"/>
    </location>
</feature>
<accession>A0A3B0YC03</accession>
<dbReference type="NCBIfam" id="TIGR00367">
    <property type="entry name" value="calcium/sodium antiporter"/>
    <property type="match status" value="1"/>
</dbReference>
<evidence type="ECO:0000256" key="1">
    <source>
        <dbReference type="ARBA" id="ARBA00004141"/>
    </source>
</evidence>
<keyword evidence="4 5" id="KW-0472">Membrane</keyword>
<evidence type="ECO:0000259" key="6">
    <source>
        <dbReference type="Pfam" id="PF01699"/>
    </source>
</evidence>
<sequence length="333" mass="35283">MPIIIDICYILAGFALLIWSADLFVIGASATARNLGISPLVIGLTVVGFGTSAPEILISLIASYGGNPGLAVGNAIGSNITNIALVLGATAIIVPLSVHSDILKREYPLLVLATLLTIVLLAFDNTLGRIDGLLMLMLLAALMYWIVHKALQLRKTENNEPTDPDPLIEEFNDEIPRDMPMKKAMLLLTGGIVLLLVSSKLLVTGAIDIAQIFGVSDLIIGLTIVAIGTSLPELAASIVSARKGEHDIALGNIIGSNLFNTLGVLGVAGLIQPSELISDVLTRDLPVMVGLTILMFIFAFGRRGGGKITRMEGSILLAIFVSYEVILYFSTLQ</sequence>
<dbReference type="GO" id="GO:0008273">
    <property type="term" value="F:calcium, potassium:sodium antiporter activity"/>
    <property type="evidence" value="ECO:0007669"/>
    <property type="project" value="TreeGrafter"/>
</dbReference>
<protein>
    <submittedName>
        <fullName evidence="7">Inner membrane protein YrbG, predicted calcium/sodium:proton antiporter</fullName>
    </submittedName>
</protein>
<feature type="transmembrane region" description="Helical" evidence="5">
    <location>
        <begin position="249"/>
        <end position="271"/>
    </location>
</feature>
<dbReference type="GO" id="GO:0006874">
    <property type="term" value="P:intracellular calcium ion homeostasis"/>
    <property type="evidence" value="ECO:0007669"/>
    <property type="project" value="TreeGrafter"/>
</dbReference>
<dbReference type="Gene3D" id="6.10.280.80">
    <property type="entry name" value="NCX, peripheral helical region"/>
    <property type="match status" value="1"/>
</dbReference>
<keyword evidence="3 5" id="KW-1133">Transmembrane helix</keyword>
<feature type="transmembrane region" description="Helical" evidence="5">
    <location>
        <begin position="184"/>
        <end position="203"/>
    </location>
</feature>
<gene>
    <name evidence="7" type="ORF">MNBD_GAMMA10-1610</name>
</gene>
<dbReference type="AlphaFoldDB" id="A0A3B0YC03"/>
<dbReference type="InterPro" id="IPR044880">
    <property type="entry name" value="NCX_ion-bd_dom_sf"/>
</dbReference>
<feature type="domain" description="Sodium/calcium exchanger membrane region" evidence="6">
    <location>
        <begin position="7"/>
        <end position="146"/>
    </location>
</feature>
<evidence type="ECO:0000313" key="7">
    <source>
        <dbReference type="EMBL" id="VAW71709.1"/>
    </source>
</evidence>
<evidence type="ECO:0000256" key="4">
    <source>
        <dbReference type="ARBA" id="ARBA00023136"/>
    </source>
</evidence>
<evidence type="ECO:0000256" key="5">
    <source>
        <dbReference type="SAM" id="Phobius"/>
    </source>
</evidence>
<dbReference type="GO" id="GO:0005886">
    <property type="term" value="C:plasma membrane"/>
    <property type="evidence" value="ECO:0007669"/>
    <property type="project" value="TreeGrafter"/>
</dbReference>
<dbReference type="PANTHER" id="PTHR10846:SF8">
    <property type="entry name" value="INNER MEMBRANE PROTEIN YRBG"/>
    <property type="match status" value="1"/>
</dbReference>
<proteinExistence type="predicted"/>
<feature type="transmembrane region" description="Helical" evidence="5">
    <location>
        <begin position="107"/>
        <end position="123"/>
    </location>
</feature>
<comment type="subcellular location">
    <subcellularLocation>
        <location evidence="1">Membrane</location>
        <topology evidence="1">Multi-pass membrane protein</topology>
    </subcellularLocation>
</comment>
<reference evidence="7" key="1">
    <citation type="submission" date="2018-06" db="EMBL/GenBank/DDBJ databases">
        <authorList>
            <person name="Zhirakovskaya E."/>
        </authorList>
    </citation>
    <scope>NUCLEOTIDE SEQUENCE</scope>
</reference>
<feature type="domain" description="Sodium/calcium exchanger membrane region" evidence="6">
    <location>
        <begin position="184"/>
        <end position="328"/>
    </location>
</feature>
<feature type="transmembrane region" description="Helical" evidence="5">
    <location>
        <begin position="76"/>
        <end position="95"/>
    </location>
</feature>
<feature type="transmembrane region" description="Helical" evidence="5">
    <location>
        <begin position="283"/>
        <end position="301"/>
    </location>
</feature>
<dbReference type="GO" id="GO:0005262">
    <property type="term" value="F:calcium channel activity"/>
    <property type="evidence" value="ECO:0007669"/>
    <property type="project" value="TreeGrafter"/>
</dbReference>
<dbReference type="Pfam" id="PF01699">
    <property type="entry name" value="Na_Ca_ex"/>
    <property type="match status" value="2"/>
</dbReference>
<dbReference type="Gene3D" id="1.20.1420.30">
    <property type="entry name" value="NCX, central ion-binding region"/>
    <property type="match status" value="2"/>
</dbReference>